<dbReference type="Proteomes" id="UP000649617">
    <property type="component" value="Unassembled WGS sequence"/>
</dbReference>
<evidence type="ECO:0000313" key="5">
    <source>
        <dbReference type="Proteomes" id="UP000649617"/>
    </source>
</evidence>
<evidence type="ECO:0000256" key="1">
    <source>
        <dbReference type="ARBA" id="ARBA00006484"/>
    </source>
</evidence>
<keyword evidence="5" id="KW-1185">Reference proteome</keyword>
<dbReference type="AlphaFoldDB" id="A0A812S2R8"/>
<dbReference type="Gene3D" id="3.40.50.720">
    <property type="entry name" value="NAD(P)-binding Rossmann-like Domain"/>
    <property type="match status" value="1"/>
</dbReference>
<dbReference type="PRINTS" id="PR00080">
    <property type="entry name" value="SDRFAMILY"/>
</dbReference>
<comment type="catalytic activity">
    <reaction evidence="3">
        <text>a (3R)-hydroxyacyl-[ACP] + NADP(+) = a 3-oxoacyl-[ACP] + NADPH + H(+)</text>
        <dbReference type="Rhea" id="RHEA:17397"/>
        <dbReference type="Rhea" id="RHEA-COMP:9916"/>
        <dbReference type="Rhea" id="RHEA-COMP:9945"/>
        <dbReference type="ChEBI" id="CHEBI:15378"/>
        <dbReference type="ChEBI" id="CHEBI:57783"/>
        <dbReference type="ChEBI" id="CHEBI:58349"/>
        <dbReference type="ChEBI" id="CHEBI:78776"/>
        <dbReference type="ChEBI" id="CHEBI:78827"/>
        <dbReference type="EC" id="1.1.1.100"/>
    </reaction>
</comment>
<evidence type="ECO:0000256" key="2">
    <source>
        <dbReference type="ARBA" id="ARBA00012948"/>
    </source>
</evidence>
<dbReference type="EC" id="1.1.1.100" evidence="2"/>
<dbReference type="PRINTS" id="PR00081">
    <property type="entry name" value="GDHRDH"/>
</dbReference>
<dbReference type="Pfam" id="PF13561">
    <property type="entry name" value="adh_short_C2"/>
    <property type="match status" value="1"/>
</dbReference>
<reference evidence="4" key="1">
    <citation type="submission" date="2021-02" db="EMBL/GenBank/DDBJ databases">
        <authorList>
            <person name="Dougan E. K."/>
            <person name="Rhodes N."/>
            <person name="Thang M."/>
            <person name="Chan C."/>
        </authorList>
    </citation>
    <scope>NUCLEOTIDE SEQUENCE</scope>
</reference>
<dbReference type="InterPro" id="IPR008551">
    <property type="entry name" value="TANGO2"/>
</dbReference>
<dbReference type="FunFam" id="3.40.50.720:FF:000084">
    <property type="entry name" value="Short-chain dehydrogenase reductase"/>
    <property type="match status" value="1"/>
</dbReference>
<evidence type="ECO:0000313" key="4">
    <source>
        <dbReference type="EMBL" id="CAE7459777.1"/>
    </source>
</evidence>
<organism evidence="4 5">
    <name type="scientific">Symbiodinium pilosum</name>
    <name type="common">Dinoflagellate</name>
    <dbReference type="NCBI Taxonomy" id="2952"/>
    <lineage>
        <taxon>Eukaryota</taxon>
        <taxon>Sar</taxon>
        <taxon>Alveolata</taxon>
        <taxon>Dinophyceae</taxon>
        <taxon>Suessiales</taxon>
        <taxon>Symbiodiniaceae</taxon>
        <taxon>Symbiodinium</taxon>
    </lineage>
</organism>
<protein>
    <recommendedName>
        <fullName evidence="2">3-oxoacyl-[acyl-carrier-protein] reductase</fullName>
        <ecNumber evidence="2">1.1.1.100</ecNumber>
    </recommendedName>
</protein>
<dbReference type="Pfam" id="PF05742">
    <property type="entry name" value="TANGO2"/>
    <property type="match status" value="1"/>
</dbReference>
<dbReference type="InterPro" id="IPR002347">
    <property type="entry name" value="SDR_fam"/>
</dbReference>
<dbReference type="PANTHER" id="PTHR42879">
    <property type="entry name" value="3-OXOACYL-(ACYL-CARRIER-PROTEIN) REDUCTASE"/>
    <property type="match status" value="1"/>
</dbReference>
<gene>
    <name evidence="4" type="primary">fabG</name>
    <name evidence="4" type="ORF">SPIL2461_LOCUS11444</name>
</gene>
<dbReference type="InterPro" id="IPR050259">
    <property type="entry name" value="SDR"/>
</dbReference>
<dbReference type="PANTHER" id="PTHR42879:SF6">
    <property type="entry name" value="NADPH-DEPENDENT REDUCTASE BACG"/>
    <property type="match status" value="1"/>
</dbReference>
<comment type="similarity">
    <text evidence="1">Belongs to the short-chain dehydrogenases/reductases (SDR) family.</text>
</comment>
<proteinExistence type="inferred from homology"/>
<accession>A0A812S2R8</accession>
<comment type="caution">
    <text evidence="4">The sequence shown here is derived from an EMBL/GenBank/DDBJ whole genome shotgun (WGS) entry which is preliminary data.</text>
</comment>
<dbReference type="SUPFAM" id="SSF51735">
    <property type="entry name" value="NAD(P)-binding Rossmann-fold domains"/>
    <property type="match status" value="1"/>
</dbReference>
<name>A0A812S2R8_SYMPI</name>
<dbReference type="InterPro" id="IPR036291">
    <property type="entry name" value="NAD(P)-bd_dom_sf"/>
</dbReference>
<dbReference type="EMBL" id="CAJNIZ010022223">
    <property type="protein sequence ID" value="CAE7459777.1"/>
    <property type="molecule type" value="Genomic_DNA"/>
</dbReference>
<evidence type="ECO:0000256" key="3">
    <source>
        <dbReference type="ARBA" id="ARBA00048508"/>
    </source>
</evidence>
<sequence>MPLVVAANRDEFHQRESAAAQFWQDHPQVLAGRDLVAGGTWLGATLNGRFAALTNFSGPDDAPAPKSRGLLVQDFLTGTAPAAHYAHNIHGLDYAGFNLLLFDGTELVYTSNKSATQVLEPGYYGLSNAELGAQWPKCVRGAQGLKHIVQEDFDAADLVGLLHDSDIPPDEDLPHRGRPIALERRTASCFIVGDEYGTRASTVIVMSADNLKFTEQTYLAGGISAMAQTYYEAGAQVAILARRQEPLDEAVKEISAGSGGEIAAFTCDVSDAKSIIATHKAVVERFGAVDILVNNAGQSAAKPFADITDEDWQNDIDLKLMAAVRLTRLVWPHMQAQSWGRVINLLNVYAKVPDARTAPTSVTRAAGMALTKVLAAEGAPHNILVNAMLIGFIKSDQIQRQYDAAHREESFDEFVARAGQRLPMGRMGEAHECANLALFLASNASSYITGCAINMDGGLSKVV</sequence>
<dbReference type="GO" id="GO:0004316">
    <property type="term" value="F:3-oxoacyl-[acyl-carrier-protein] reductase (NADPH) activity"/>
    <property type="evidence" value="ECO:0007669"/>
    <property type="project" value="UniProtKB-EC"/>
</dbReference>
<dbReference type="OrthoDB" id="191601at2759"/>